<gene>
    <name evidence="6" type="ORF">ROA7745_03274</name>
</gene>
<dbReference type="AlphaFoldDB" id="A0A1X7BUV2"/>
<feature type="domain" description="CENP-V/GFA" evidence="5">
    <location>
        <begin position="3"/>
        <end position="116"/>
    </location>
</feature>
<dbReference type="Proteomes" id="UP000193224">
    <property type="component" value="Unassembled WGS sequence"/>
</dbReference>
<dbReference type="InterPro" id="IPR006913">
    <property type="entry name" value="CENP-V/GFA"/>
</dbReference>
<evidence type="ECO:0000256" key="2">
    <source>
        <dbReference type="ARBA" id="ARBA00022723"/>
    </source>
</evidence>
<evidence type="ECO:0000256" key="1">
    <source>
        <dbReference type="ARBA" id="ARBA00005495"/>
    </source>
</evidence>
<dbReference type="PROSITE" id="PS51891">
    <property type="entry name" value="CENP_V_GFA"/>
    <property type="match status" value="1"/>
</dbReference>
<dbReference type="SUPFAM" id="SSF51316">
    <property type="entry name" value="Mss4-like"/>
    <property type="match status" value="1"/>
</dbReference>
<dbReference type="GO" id="GO:0046872">
    <property type="term" value="F:metal ion binding"/>
    <property type="evidence" value="ECO:0007669"/>
    <property type="project" value="UniProtKB-KW"/>
</dbReference>
<keyword evidence="4" id="KW-0456">Lyase</keyword>
<organism evidence="6 7">
    <name type="scientific">Roseovarius aestuarii</name>
    <dbReference type="NCBI Taxonomy" id="475083"/>
    <lineage>
        <taxon>Bacteria</taxon>
        <taxon>Pseudomonadati</taxon>
        <taxon>Pseudomonadota</taxon>
        <taxon>Alphaproteobacteria</taxon>
        <taxon>Rhodobacterales</taxon>
        <taxon>Roseobacteraceae</taxon>
        <taxon>Roseovarius</taxon>
    </lineage>
</organism>
<dbReference type="OrthoDB" id="9807246at2"/>
<dbReference type="GO" id="GO:0016846">
    <property type="term" value="F:carbon-sulfur lyase activity"/>
    <property type="evidence" value="ECO:0007669"/>
    <property type="project" value="InterPro"/>
</dbReference>
<keyword evidence="2" id="KW-0479">Metal-binding</keyword>
<dbReference type="PANTHER" id="PTHR33337">
    <property type="entry name" value="GFA DOMAIN-CONTAINING PROTEIN"/>
    <property type="match status" value="1"/>
</dbReference>
<evidence type="ECO:0000256" key="4">
    <source>
        <dbReference type="ARBA" id="ARBA00023239"/>
    </source>
</evidence>
<evidence type="ECO:0000256" key="3">
    <source>
        <dbReference type="ARBA" id="ARBA00022833"/>
    </source>
</evidence>
<comment type="similarity">
    <text evidence="1">Belongs to the Gfa family.</text>
</comment>
<keyword evidence="3" id="KW-0862">Zinc</keyword>
<dbReference type="InterPro" id="IPR011057">
    <property type="entry name" value="Mss4-like_sf"/>
</dbReference>
<evidence type="ECO:0000259" key="5">
    <source>
        <dbReference type="PROSITE" id="PS51891"/>
    </source>
</evidence>
<dbReference type="Pfam" id="PF04828">
    <property type="entry name" value="GFA"/>
    <property type="match status" value="1"/>
</dbReference>
<accession>A0A1X7BUV2</accession>
<keyword evidence="7" id="KW-1185">Reference proteome</keyword>
<dbReference type="Gene3D" id="3.90.1590.10">
    <property type="entry name" value="glutathione-dependent formaldehyde- activating enzyme (gfa)"/>
    <property type="match status" value="1"/>
</dbReference>
<evidence type="ECO:0000313" key="7">
    <source>
        <dbReference type="Proteomes" id="UP000193224"/>
    </source>
</evidence>
<dbReference type="RefSeq" id="WP_085801364.1">
    <property type="nucleotide sequence ID" value="NZ_FWXB01000013.1"/>
</dbReference>
<evidence type="ECO:0000313" key="6">
    <source>
        <dbReference type="EMBL" id="SMC13427.1"/>
    </source>
</evidence>
<sequence length="136" mass="14993">MKITGGCHCGEITYEAELDPDKVGICHCTDCQSLSASAYHVIAMAAGETFQITKGSPRIYVKTADSGNRRRLAFCGNCSSSIYSSEDSETPPLYNIRAGTMHQKREIEPVFECWYASALPWVESTRNTRKFDGNPG</sequence>
<dbReference type="PANTHER" id="PTHR33337:SF40">
    <property type="entry name" value="CENP-V_GFA DOMAIN-CONTAINING PROTEIN-RELATED"/>
    <property type="match status" value="1"/>
</dbReference>
<protein>
    <submittedName>
        <fullName evidence="6">Glutathione-dependent formaldehyde-activating enzyme</fullName>
    </submittedName>
</protein>
<reference evidence="6 7" key="1">
    <citation type="submission" date="2017-03" db="EMBL/GenBank/DDBJ databases">
        <authorList>
            <person name="Afonso C.L."/>
            <person name="Miller P.J."/>
            <person name="Scott M.A."/>
            <person name="Spackman E."/>
            <person name="Goraichik I."/>
            <person name="Dimitrov K.M."/>
            <person name="Suarez D.L."/>
            <person name="Swayne D.E."/>
        </authorList>
    </citation>
    <scope>NUCLEOTIDE SEQUENCE [LARGE SCALE GENOMIC DNA]</scope>
    <source>
        <strain evidence="6 7">CECT 7745</strain>
    </source>
</reference>
<dbReference type="EMBL" id="FWXB01000013">
    <property type="protein sequence ID" value="SMC13427.1"/>
    <property type="molecule type" value="Genomic_DNA"/>
</dbReference>
<proteinExistence type="inferred from homology"/>
<name>A0A1X7BUV2_9RHOB</name>